<keyword evidence="2" id="KW-1185">Reference proteome</keyword>
<dbReference type="Proteomes" id="UP000184147">
    <property type="component" value="Unassembled WGS sequence"/>
</dbReference>
<protein>
    <submittedName>
        <fullName evidence="1">Uncharacterized protein</fullName>
    </submittedName>
</protein>
<dbReference type="RefSeq" id="WP_073361865.1">
    <property type="nucleotide sequence ID" value="NZ_FQVQ01000003.1"/>
</dbReference>
<gene>
    <name evidence="1" type="ORF">SAMN05444377_103106</name>
</gene>
<evidence type="ECO:0000313" key="2">
    <source>
        <dbReference type="Proteomes" id="UP000184147"/>
    </source>
</evidence>
<evidence type="ECO:0000313" key="1">
    <source>
        <dbReference type="EMBL" id="SHF05335.1"/>
    </source>
</evidence>
<organism evidence="1 2">
    <name type="scientific">Flavobacterium fontis</name>
    <dbReference type="NCBI Taxonomy" id="1124188"/>
    <lineage>
        <taxon>Bacteria</taxon>
        <taxon>Pseudomonadati</taxon>
        <taxon>Bacteroidota</taxon>
        <taxon>Flavobacteriia</taxon>
        <taxon>Flavobacteriales</taxon>
        <taxon>Flavobacteriaceae</taxon>
        <taxon>Flavobacterium</taxon>
    </lineage>
</organism>
<dbReference type="EMBL" id="FQVQ01000003">
    <property type="protein sequence ID" value="SHF05335.1"/>
    <property type="molecule type" value="Genomic_DNA"/>
</dbReference>
<name>A0A1M4YHQ4_9FLAO</name>
<dbReference type="STRING" id="1124188.SAMN05444377_103106"/>
<reference evidence="1 2" key="1">
    <citation type="submission" date="2016-11" db="EMBL/GenBank/DDBJ databases">
        <authorList>
            <person name="Jaros S."/>
            <person name="Januszkiewicz K."/>
            <person name="Wedrychowicz H."/>
        </authorList>
    </citation>
    <scope>NUCLEOTIDE SEQUENCE [LARGE SCALE GENOMIC DNA]</scope>
    <source>
        <strain evidence="1 2">DSM 25660</strain>
    </source>
</reference>
<accession>A0A1M4YHQ4</accession>
<dbReference type="AlphaFoldDB" id="A0A1M4YHQ4"/>
<proteinExistence type="predicted"/>
<dbReference type="OrthoDB" id="9968047at2"/>
<sequence>MIKYVLIGFFALVFNVLPVRSQAPLDSGKIVVRLVFMTDTLQLHFDSKAIWAQACHDLDFSIADFPWFLTPETGIVPTVHVTLYEWIPRWAFPYTMFGFWKRYGPIACELECITHEINTLWYSDKIASR</sequence>